<evidence type="ECO:0000256" key="4">
    <source>
        <dbReference type="ARBA" id="ARBA00022989"/>
    </source>
</evidence>
<comment type="subcellular location">
    <subcellularLocation>
        <location evidence="1">Membrane</location>
        <topology evidence="1">Multi-pass membrane protein</topology>
    </subcellularLocation>
</comment>
<dbReference type="SUPFAM" id="SSF144083">
    <property type="entry name" value="Magnesium transport protein CorA, transmembrane region"/>
    <property type="match status" value="1"/>
</dbReference>
<dbReference type="InterPro" id="IPR045861">
    <property type="entry name" value="CorA_cytoplasmic_dom"/>
</dbReference>
<evidence type="ECO:0000256" key="3">
    <source>
        <dbReference type="ARBA" id="ARBA00022692"/>
    </source>
</evidence>
<sequence length="359" mass="40227">MKGFSIHEAEPNSGCQVTYFSPNTGSIKASTLASLTAEKLGVKELLNLDLYWIDFLNPSYSELKWIGKVFHIHPLTIEDIQGAESREKYESFRNYYFVSLQTFSPNGYSEDGYTNLDHPISVYNIVMKHCILTFHFAPIRHTEKVLTRYSHLKDYLVLSPDWINYALMDSVVDDFIPIAENLELEADSIDELVFILKESEQADMLRRIGKARKSLSGLLGILKPKAEVVKTVIKRIDALKSEAKSDIKLYLGDVQDHILTMIQSAGHFETILSRAHSNYLAQISIEITQGSNAMNDVLGKLSILATVLVPMSLITGIWGMNVPVPGESSTGLGWFFGIVGFMVFGLIVSICYFVKAKVI</sequence>
<dbReference type="InterPro" id="IPR045863">
    <property type="entry name" value="CorA_TM1_TM2"/>
</dbReference>
<accession>A0A1Y1YXN6</accession>
<feature type="transmembrane region" description="Helical" evidence="6">
    <location>
        <begin position="332"/>
        <end position="354"/>
    </location>
</feature>
<reference evidence="7 8" key="1">
    <citation type="submission" date="2016-07" db="EMBL/GenBank/DDBJ databases">
        <title>Pervasive Adenine N6-methylation of Active Genes in Fungi.</title>
        <authorList>
            <consortium name="DOE Joint Genome Institute"/>
            <person name="Mondo S.J."/>
            <person name="Dannebaum R.O."/>
            <person name="Kuo R.C."/>
            <person name="Labutti K."/>
            <person name="Haridas S."/>
            <person name="Kuo A."/>
            <person name="Salamov A."/>
            <person name="Ahrendt S.R."/>
            <person name="Lipzen A."/>
            <person name="Sullivan W."/>
            <person name="Andreopoulos W.B."/>
            <person name="Clum A."/>
            <person name="Lindquist E."/>
            <person name="Daum C."/>
            <person name="Ramamoorthy G.K."/>
            <person name="Gryganskyi A."/>
            <person name="Culley D."/>
            <person name="Magnuson J.K."/>
            <person name="James T.Y."/>
            <person name="O'Malley M.A."/>
            <person name="Stajich J.E."/>
            <person name="Spatafora J.W."/>
            <person name="Visel A."/>
            <person name="Grigoriev I.V."/>
        </authorList>
    </citation>
    <scope>NUCLEOTIDE SEQUENCE [LARGE SCALE GENOMIC DNA]</scope>
    <source>
        <strain evidence="7 8">CBS 931.73</strain>
    </source>
</reference>
<dbReference type="EMBL" id="MCFE01000053">
    <property type="protein sequence ID" value="ORY02791.1"/>
    <property type="molecule type" value="Genomic_DNA"/>
</dbReference>
<keyword evidence="4 6" id="KW-1133">Transmembrane helix</keyword>
<gene>
    <name evidence="7" type="ORF">K493DRAFT_207734</name>
</gene>
<evidence type="ECO:0000256" key="5">
    <source>
        <dbReference type="ARBA" id="ARBA00023136"/>
    </source>
</evidence>
<dbReference type="OrthoDB" id="29879at2759"/>
<dbReference type="PANTHER" id="PTHR21535:SF51">
    <property type="entry name" value="MANGANESE RESISTANCE PROTEIN MNR2"/>
    <property type="match status" value="1"/>
</dbReference>
<dbReference type="STRING" id="1314790.A0A1Y1YXN6"/>
<dbReference type="GO" id="GO:0010961">
    <property type="term" value="P:intracellular magnesium ion homeostasis"/>
    <property type="evidence" value="ECO:0007669"/>
    <property type="project" value="TreeGrafter"/>
</dbReference>
<comment type="similarity">
    <text evidence="2">Belongs to the CorA metal ion transporter (MIT) (TC 1.A.35) family.</text>
</comment>
<dbReference type="FunCoup" id="A0A1Y1YXN6">
    <property type="interactions" value="57"/>
</dbReference>
<protein>
    <submittedName>
        <fullName evidence="7">Mg2+ transporter protein</fullName>
    </submittedName>
</protein>
<evidence type="ECO:0000256" key="1">
    <source>
        <dbReference type="ARBA" id="ARBA00004141"/>
    </source>
</evidence>
<dbReference type="GO" id="GO:0015095">
    <property type="term" value="F:magnesium ion transmembrane transporter activity"/>
    <property type="evidence" value="ECO:0007669"/>
    <property type="project" value="InterPro"/>
</dbReference>
<keyword evidence="3 6" id="KW-0812">Transmembrane</keyword>
<organism evidence="7 8">
    <name type="scientific">Basidiobolus meristosporus CBS 931.73</name>
    <dbReference type="NCBI Taxonomy" id="1314790"/>
    <lineage>
        <taxon>Eukaryota</taxon>
        <taxon>Fungi</taxon>
        <taxon>Fungi incertae sedis</taxon>
        <taxon>Zoopagomycota</taxon>
        <taxon>Entomophthoromycotina</taxon>
        <taxon>Basidiobolomycetes</taxon>
        <taxon>Basidiobolales</taxon>
        <taxon>Basidiobolaceae</taxon>
        <taxon>Basidiobolus</taxon>
    </lineage>
</organism>
<dbReference type="Gene3D" id="3.30.460.20">
    <property type="entry name" value="CorA soluble domain-like"/>
    <property type="match status" value="1"/>
</dbReference>
<proteinExistence type="inferred from homology"/>
<dbReference type="GO" id="GO:0016020">
    <property type="term" value="C:membrane"/>
    <property type="evidence" value="ECO:0007669"/>
    <property type="project" value="UniProtKB-SubCell"/>
</dbReference>
<dbReference type="SUPFAM" id="SSF143865">
    <property type="entry name" value="CorA soluble domain-like"/>
    <property type="match status" value="1"/>
</dbReference>
<dbReference type="InterPro" id="IPR002523">
    <property type="entry name" value="MgTranspt_CorA/ZnTranspt_ZntB"/>
</dbReference>
<evidence type="ECO:0000256" key="6">
    <source>
        <dbReference type="SAM" id="Phobius"/>
    </source>
</evidence>
<name>A0A1Y1YXN6_9FUNG</name>
<feature type="transmembrane region" description="Helical" evidence="6">
    <location>
        <begin position="301"/>
        <end position="320"/>
    </location>
</feature>
<dbReference type="Pfam" id="PF01544">
    <property type="entry name" value="CorA"/>
    <property type="match status" value="1"/>
</dbReference>
<dbReference type="InParanoid" id="A0A1Y1YXN6"/>
<dbReference type="Gene3D" id="1.20.58.340">
    <property type="entry name" value="Magnesium transport protein CorA, transmembrane region"/>
    <property type="match status" value="2"/>
</dbReference>
<evidence type="ECO:0000313" key="7">
    <source>
        <dbReference type="EMBL" id="ORY02791.1"/>
    </source>
</evidence>
<keyword evidence="5 6" id="KW-0472">Membrane</keyword>
<evidence type="ECO:0000313" key="8">
    <source>
        <dbReference type="Proteomes" id="UP000193498"/>
    </source>
</evidence>
<dbReference type="CDD" id="cd12829">
    <property type="entry name" value="Alr1p-like"/>
    <property type="match status" value="1"/>
</dbReference>
<dbReference type="InterPro" id="IPR044089">
    <property type="entry name" value="Alr1-like"/>
</dbReference>
<evidence type="ECO:0000256" key="2">
    <source>
        <dbReference type="ARBA" id="ARBA00009765"/>
    </source>
</evidence>
<comment type="caution">
    <text evidence="7">The sequence shown here is derived from an EMBL/GenBank/DDBJ whole genome shotgun (WGS) entry which is preliminary data.</text>
</comment>
<dbReference type="Proteomes" id="UP000193498">
    <property type="component" value="Unassembled WGS sequence"/>
</dbReference>
<dbReference type="AlphaFoldDB" id="A0A1Y1YXN6"/>
<keyword evidence="8" id="KW-1185">Reference proteome</keyword>
<dbReference type="PANTHER" id="PTHR21535">
    <property type="entry name" value="MAGNESIUM AND COBALT TRANSPORT PROTEIN/MITOCHONDRIAL IMPORT INNER MEMBRANE TRANSLOCASE SUBUNIT TIM8"/>
    <property type="match status" value="1"/>
</dbReference>